<dbReference type="PROSITE" id="PS50165">
    <property type="entry name" value="UVRC"/>
    <property type="match status" value="1"/>
</dbReference>
<comment type="similarity">
    <text evidence="7">Belongs to the UvrC family.</text>
</comment>
<dbReference type="GO" id="GO:0005737">
    <property type="term" value="C:cytoplasm"/>
    <property type="evidence" value="ECO:0007669"/>
    <property type="project" value="UniProtKB-SubCell"/>
</dbReference>
<keyword evidence="11" id="KW-0378">Hydrolase</keyword>
<keyword evidence="6 7" id="KW-0742">SOS response</keyword>
<dbReference type="InterPro" id="IPR004791">
    <property type="entry name" value="UvrC"/>
</dbReference>
<dbReference type="CDD" id="cd10434">
    <property type="entry name" value="GIY-YIG_UvrC_Cho"/>
    <property type="match status" value="1"/>
</dbReference>
<dbReference type="FunFam" id="1.10.150.20:FF:000005">
    <property type="entry name" value="UvrABC system protein C"/>
    <property type="match status" value="1"/>
</dbReference>
<dbReference type="Gene3D" id="3.30.420.340">
    <property type="entry name" value="UvrC, RNAse H endonuclease domain"/>
    <property type="match status" value="1"/>
</dbReference>
<dbReference type="GO" id="GO:0006289">
    <property type="term" value="P:nucleotide-excision repair"/>
    <property type="evidence" value="ECO:0007669"/>
    <property type="project" value="UniProtKB-UniRule"/>
</dbReference>
<dbReference type="Proteomes" id="UP000028089">
    <property type="component" value="Unassembled WGS sequence"/>
</dbReference>
<dbReference type="GO" id="GO:0003677">
    <property type="term" value="F:DNA binding"/>
    <property type="evidence" value="ECO:0007669"/>
    <property type="project" value="UniProtKB-UniRule"/>
</dbReference>
<dbReference type="RefSeq" id="WP_042750466.1">
    <property type="nucleotide sequence ID" value="NZ_JPFY01000012.1"/>
</dbReference>
<evidence type="ECO:0000256" key="5">
    <source>
        <dbReference type="ARBA" id="ARBA00023204"/>
    </source>
</evidence>
<sequence>MNNLIKSKLELLPTSPGCYIHKDKNGTIIYVGKAKNLRNRVRSYFRGSHDTKTEALVSEIVDFEFIVTESNIEALLLEINLIKENKPKYNIMLKDDKSYPFIKITNERYPRLIITRQVKKDGGLYFGPYPDVGAANEIKRLLDRIFPFRKCTNPPSKVCFYYHIGQCMAHTICKKDEAYFKSMAQEVSDFLKGQDDKIIDDLKGKMAAAAQAMEFERAAEYRDLIQAIGTLRTKQRVMAKDLQNRDVFGYYVDKGWMCVQVFFVRQGKLIERDVNLFPYYNDPDEDFLTYVGQFYQEKSHLVPNEVLIPQDIDEEAVKALVDTKILKPQRGEKKQLVNLAIKNARVSLEQKFNLLEKSVEKTQGAIENLGRLLQIPTPVRIESFDNSNIMGTSPVSAMVVFVNGKPSKKDYRKYKIKTVVGPDDYASMREVIRRRYGRVQRDGLTPPDLIVIDGGQGQVNIAKQVIQEELGLDIPIAGLQKNDKHQTHELLFGDPLEVVELSRNSQEFFLLQRIQDEVHRFAITFHRQLRSKNSFSSQLDGIDGLGPKRKQNLMKHFKSLTKIKEASVDEIVEVGVPRAVAEAVQRKLNPQGEVELAQVAEERVDYQTEGDHHEP</sequence>
<keyword evidence="1 7" id="KW-0963">Cytoplasm</keyword>
<dbReference type="GO" id="GO:0009432">
    <property type="term" value="P:SOS response"/>
    <property type="evidence" value="ECO:0007669"/>
    <property type="project" value="UniProtKB-UniRule"/>
</dbReference>
<dbReference type="PROSITE" id="PS50164">
    <property type="entry name" value="GIY_YIG"/>
    <property type="match status" value="1"/>
</dbReference>
<dbReference type="Pfam" id="PF22920">
    <property type="entry name" value="UvrC_RNaseH"/>
    <property type="match status" value="1"/>
</dbReference>
<dbReference type="InterPro" id="IPR036876">
    <property type="entry name" value="UVR_dom_sf"/>
</dbReference>
<dbReference type="InterPro" id="IPR000305">
    <property type="entry name" value="GIY-YIG_endonuc"/>
</dbReference>
<evidence type="ECO:0000256" key="7">
    <source>
        <dbReference type="HAMAP-Rule" id="MF_00203"/>
    </source>
</evidence>
<evidence type="ECO:0000259" key="8">
    <source>
        <dbReference type="PROSITE" id="PS50151"/>
    </source>
</evidence>
<proteinExistence type="inferred from homology"/>
<dbReference type="PATRIC" id="fig|28037.93.peg.557"/>
<dbReference type="Gene3D" id="3.40.1440.10">
    <property type="entry name" value="GIY-YIG endonuclease"/>
    <property type="match status" value="1"/>
</dbReference>
<dbReference type="InterPro" id="IPR047296">
    <property type="entry name" value="GIY-YIG_UvrC_Cho"/>
</dbReference>
<dbReference type="Pfam" id="PF08459">
    <property type="entry name" value="UvrC_RNaseH_dom"/>
    <property type="match status" value="1"/>
</dbReference>
<dbReference type="Pfam" id="PF14520">
    <property type="entry name" value="HHH_5"/>
    <property type="match status" value="1"/>
</dbReference>
<feature type="domain" description="UvrC family homology region profile" evidence="10">
    <location>
        <begin position="247"/>
        <end position="466"/>
    </location>
</feature>
<dbReference type="InterPro" id="IPR050066">
    <property type="entry name" value="UvrABC_protein_C"/>
</dbReference>
<dbReference type="FunFam" id="3.40.1440.10:FF:000001">
    <property type="entry name" value="UvrABC system protein C"/>
    <property type="match status" value="1"/>
</dbReference>
<organism evidence="11 12">
    <name type="scientific">Streptococcus mitis</name>
    <dbReference type="NCBI Taxonomy" id="28037"/>
    <lineage>
        <taxon>Bacteria</taxon>
        <taxon>Bacillati</taxon>
        <taxon>Bacillota</taxon>
        <taxon>Bacilli</taxon>
        <taxon>Lactobacillales</taxon>
        <taxon>Streptococcaceae</taxon>
        <taxon>Streptococcus</taxon>
        <taxon>Streptococcus mitis group</taxon>
    </lineage>
</organism>
<dbReference type="PANTHER" id="PTHR30562:SF1">
    <property type="entry name" value="UVRABC SYSTEM PROTEIN C"/>
    <property type="match status" value="1"/>
</dbReference>
<dbReference type="InterPro" id="IPR001943">
    <property type="entry name" value="UVR_dom"/>
</dbReference>
<accession>A0A081QS12</accession>
<dbReference type="EMBL" id="JPFY01000012">
    <property type="protein sequence ID" value="KEQ45735.1"/>
    <property type="molecule type" value="Genomic_DNA"/>
</dbReference>
<evidence type="ECO:0000256" key="4">
    <source>
        <dbReference type="ARBA" id="ARBA00022881"/>
    </source>
</evidence>
<feature type="domain" description="GIY-YIG" evidence="9">
    <location>
        <begin position="14"/>
        <end position="91"/>
    </location>
</feature>
<dbReference type="HAMAP" id="MF_00203">
    <property type="entry name" value="UvrC"/>
    <property type="match status" value="1"/>
</dbReference>
<dbReference type="GO" id="GO:0009381">
    <property type="term" value="F:excinuclease ABC activity"/>
    <property type="evidence" value="ECO:0007669"/>
    <property type="project" value="UniProtKB-UniRule"/>
</dbReference>
<keyword evidence="5 7" id="KW-0234">DNA repair</keyword>
<dbReference type="Pfam" id="PF02151">
    <property type="entry name" value="UVR"/>
    <property type="match status" value="1"/>
</dbReference>
<dbReference type="InterPro" id="IPR010994">
    <property type="entry name" value="RuvA_2-like"/>
</dbReference>
<dbReference type="InterPro" id="IPR038476">
    <property type="entry name" value="UvrC_RNase_H_dom_sf"/>
</dbReference>
<name>A0A081QS12_STRMT</name>
<dbReference type="FunFam" id="3.30.420.340:FF:000002">
    <property type="entry name" value="UvrABC system protein C"/>
    <property type="match status" value="1"/>
</dbReference>
<evidence type="ECO:0000313" key="11">
    <source>
        <dbReference type="EMBL" id="KEQ45735.1"/>
    </source>
</evidence>
<reference evidence="11 12" key="1">
    <citation type="submission" date="2014-05" db="EMBL/GenBank/DDBJ databases">
        <authorList>
            <person name="Daugherty S.C."/>
            <person name="Tallon L.J."/>
            <person name="Sadzewicz L."/>
            <person name="Kilian M."/>
            <person name="Tettelin H."/>
        </authorList>
    </citation>
    <scope>NUCLEOTIDE SEQUENCE [LARGE SCALE GENOMIC DNA]</scope>
    <source>
        <strain evidence="11 12">SK578</strain>
    </source>
</reference>
<gene>
    <name evidence="7 11" type="primary">uvrC</name>
    <name evidence="11" type="ORF">SK578_0581</name>
</gene>
<protein>
    <recommendedName>
        <fullName evidence="7">UvrABC system protein C</fullName>
        <shortName evidence="7">Protein UvrC</shortName>
    </recommendedName>
    <alternativeName>
        <fullName evidence="7">Excinuclease ABC subunit C</fullName>
    </alternativeName>
</protein>
<dbReference type="InterPro" id="IPR001162">
    <property type="entry name" value="UvrC_RNase_H_dom"/>
</dbReference>
<dbReference type="AlphaFoldDB" id="A0A081QS12"/>
<evidence type="ECO:0000256" key="1">
    <source>
        <dbReference type="ARBA" id="ARBA00022490"/>
    </source>
</evidence>
<comment type="caution">
    <text evidence="11">The sequence shown here is derived from an EMBL/GenBank/DDBJ whole genome shotgun (WGS) entry which is preliminary data.</text>
</comment>
<dbReference type="InterPro" id="IPR035901">
    <property type="entry name" value="GIY-YIG_endonuc_sf"/>
</dbReference>
<dbReference type="NCBIfam" id="TIGR00194">
    <property type="entry name" value="uvrC"/>
    <property type="match status" value="1"/>
</dbReference>
<evidence type="ECO:0000256" key="3">
    <source>
        <dbReference type="ARBA" id="ARBA00022769"/>
    </source>
</evidence>
<dbReference type="SMART" id="SM00465">
    <property type="entry name" value="GIYc"/>
    <property type="match status" value="1"/>
</dbReference>
<comment type="subcellular location">
    <subcellularLocation>
        <location evidence="7">Cytoplasm</location>
    </subcellularLocation>
</comment>
<evidence type="ECO:0000259" key="10">
    <source>
        <dbReference type="PROSITE" id="PS50165"/>
    </source>
</evidence>
<dbReference type="Gene3D" id="4.10.860.10">
    <property type="entry name" value="UVR domain"/>
    <property type="match status" value="1"/>
</dbReference>
<keyword evidence="2 7" id="KW-0227">DNA damage</keyword>
<evidence type="ECO:0000313" key="12">
    <source>
        <dbReference type="Proteomes" id="UP000028089"/>
    </source>
</evidence>
<evidence type="ECO:0000256" key="2">
    <source>
        <dbReference type="ARBA" id="ARBA00022763"/>
    </source>
</evidence>
<dbReference type="Gene3D" id="1.10.150.20">
    <property type="entry name" value="5' to 3' exonuclease, C-terminal subdomain"/>
    <property type="match status" value="1"/>
</dbReference>
<dbReference type="SUPFAM" id="SSF47781">
    <property type="entry name" value="RuvA domain 2-like"/>
    <property type="match status" value="1"/>
</dbReference>
<dbReference type="PROSITE" id="PS50151">
    <property type="entry name" value="UVR"/>
    <property type="match status" value="1"/>
</dbReference>
<keyword evidence="4 7" id="KW-0267">Excision nuclease</keyword>
<feature type="domain" description="UVR" evidence="8">
    <location>
        <begin position="196"/>
        <end position="231"/>
    </location>
</feature>
<evidence type="ECO:0000259" key="9">
    <source>
        <dbReference type="PROSITE" id="PS50164"/>
    </source>
</evidence>
<evidence type="ECO:0000256" key="6">
    <source>
        <dbReference type="ARBA" id="ARBA00023236"/>
    </source>
</evidence>
<comment type="subunit">
    <text evidence="7">Interacts with UvrB in an incision complex.</text>
</comment>
<dbReference type="SUPFAM" id="SSF46600">
    <property type="entry name" value="C-terminal UvrC-binding domain of UvrB"/>
    <property type="match status" value="1"/>
</dbReference>
<comment type="function">
    <text evidence="7">The UvrABC repair system catalyzes the recognition and processing of DNA lesions. UvrC both incises the 5' and 3' sides of the lesion. The N-terminal half is responsible for the 3' incision and the C-terminal half is responsible for the 5' incision.</text>
</comment>
<dbReference type="SUPFAM" id="SSF82771">
    <property type="entry name" value="GIY-YIG endonuclease"/>
    <property type="match status" value="1"/>
</dbReference>
<dbReference type="GO" id="GO:0009380">
    <property type="term" value="C:excinuclease repair complex"/>
    <property type="evidence" value="ECO:0007669"/>
    <property type="project" value="InterPro"/>
</dbReference>
<dbReference type="PANTHER" id="PTHR30562">
    <property type="entry name" value="UVRC/OXIDOREDUCTASE"/>
    <property type="match status" value="1"/>
</dbReference>
<dbReference type="Pfam" id="PF01541">
    <property type="entry name" value="GIY-YIG"/>
    <property type="match status" value="1"/>
</dbReference>
<keyword evidence="3 7" id="KW-0228">DNA excision</keyword>
<dbReference type="FunFam" id="4.10.860.10:FF:000007">
    <property type="entry name" value="UvrABC system protein C"/>
    <property type="match status" value="1"/>
</dbReference>